<proteinExistence type="predicted"/>
<dbReference type="AlphaFoldDB" id="A0A316A8S3"/>
<dbReference type="RefSeq" id="WP_109773938.1">
    <property type="nucleotide sequence ID" value="NZ_QGDQ01000009.1"/>
</dbReference>
<feature type="region of interest" description="Disordered" evidence="1">
    <location>
        <begin position="1"/>
        <end position="20"/>
    </location>
</feature>
<keyword evidence="3" id="KW-1185">Reference proteome</keyword>
<name>A0A316A8S3_9ACTN</name>
<protein>
    <submittedName>
        <fullName evidence="2">Uncharacterized protein</fullName>
    </submittedName>
</protein>
<gene>
    <name evidence="2" type="ORF">BXY45_1091</name>
</gene>
<comment type="caution">
    <text evidence="2">The sequence shown here is derived from an EMBL/GenBank/DDBJ whole genome shotgun (WGS) entry which is preliminary data.</text>
</comment>
<accession>A0A316A8S3</accession>
<reference evidence="2 3" key="1">
    <citation type="submission" date="2018-03" db="EMBL/GenBank/DDBJ databases">
        <title>Genomic Encyclopedia of Archaeal and Bacterial Type Strains, Phase II (KMG-II): from individual species to whole genera.</title>
        <authorList>
            <person name="Goeker M."/>
        </authorList>
    </citation>
    <scope>NUCLEOTIDE SEQUENCE [LARGE SCALE GENOMIC DNA]</scope>
    <source>
        <strain evidence="2 3">DSM 44889</strain>
    </source>
</reference>
<dbReference type="EMBL" id="QGDQ01000009">
    <property type="protein sequence ID" value="PWJ53922.1"/>
    <property type="molecule type" value="Genomic_DNA"/>
</dbReference>
<organism evidence="2 3">
    <name type="scientific">Quadrisphaera granulorum</name>
    <dbReference type="NCBI Taxonomy" id="317664"/>
    <lineage>
        <taxon>Bacteria</taxon>
        <taxon>Bacillati</taxon>
        <taxon>Actinomycetota</taxon>
        <taxon>Actinomycetes</taxon>
        <taxon>Kineosporiales</taxon>
        <taxon>Kineosporiaceae</taxon>
        <taxon>Quadrisphaera</taxon>
    </lineage>
</organism>
<evidence type="ECO:0000256" key="1">
    <source>
        <dbReference type="SAM" id="MobiDB-lite"/>
    </source>
</evidence>
<evidence type="ECO:0000313" key="2">
    <source>
        <dbReference type="EMBL" id="PWJ53922.1"/>
    </source>
</evidence>
<sequence>MIALDGKTRRGSAARGTPEADAAAAGGGRIHLVAALVAALVVEAGVVLGQAEGDMSEGKGGEIATARHVLENCTNVGCSRGRW</sequence>
<evidence type="ECO:0000313" key="3">
    <source>
        <dbReference type="Proteomes" id="UP000245469"/>
    </source>
</evidence>
<dbReference type="Proteomes" id="UP000245469">
    <property type="component" value="Unassembled WGS sequence"/>
</dbReference>